<sequence>MPLYDDPAAAAQYAQYATDSALAQTNGVETAAEDTTEPTSQKSELERYWEIVKANPDDFVSWEYLIRIAESAEDGLTPKSPAENITNMREVFDQFLAKFPLCFGYWKKYADFEFTIQGPTEAEKIYERGVAAIANSVDLWTQYCAFRIEHYPDDLEAIRGDISATIQSGWHNNMNEGIARALEFAGLFERGAAYVGLDFLSHLFWDKYIEFEKSMQDYVRVMKILDRIIRIPIHQYTRFFEDFNNLLSTRPITELLSPEQYKEYEEEVKAAPLPPTEETEGEQQSPPTEKTEDQIQNDIRTRVYNLCVDNYTRTHIEVNKRWVFEQEIKRPYFHVKEMDVPQLTNWRRYLDFEESE</sequence>
<dbReference type="Proteomes" id="UP000789570">
    <property type="component" value="Unassembled WGS sequence"/>
</dbReference>
<dbReference type="InterPro" id="IPR003107">
    <property type="entry name" value="HAT"/>
</dbReference>
<dbReference type="GO" id="GO:0000395">
    <property type="term" value="P:mRNA 5'-splice site recognition"/>
    <property type="evidence" value="ECO:0007669"/>
    <property type="project" value="TreeGrafter"/>
</dbReference>
<evidence type="ECO:0000256" key="6">
    <source>
        <dbReference type="ARBA" id="ARBA00038019"/>
    </source>
</evidence>
<evidence type="ECO:0000313" key="8">
    <source>
        <dbReference type="EMBL" id="CAG8740784.1"/>
    </source>
</evidence>
<reference evidence="8" key="1">
    <citation type="submission" date="2021-06" db="EMBL/GenBank/DDBJ databases">
        <authorList>
            <person name="Kallberg Y."/>
            <person name="Tangrot J."/>
            <person name="Rosling A."/>
        </authorList>
    </citation>
    <scope>NUCLEOTIDE SEQUENCE</scope>
    <source>
        <strain evidence="8">UK204</strain>
    </source>
</reference>
<organism evidence="8 9">
    <name type="scientific">Funneliformis caledonium</name>
    <dbReference type="NCBI Taxonomy" id="1117310"/>
    <lineage>
        <taxon>Eukaryota</taxon>
        <taxon>Fungi</taxon>
        <taxon>Fungi incertae sedis</taxon>
        <taxon>Mucoromycota</taxon>
        <taxon>Glomeromycotina</taxon>
        <taxon>Glomeromycetes</taxon>
        <taxon>Glomerales</taxon>
        <taxon>Glomeraceae</taxon>
        <taxon>Funneliformis</taxon>
    </lineage>
</organism>
<dbReference type="PANTHER" id="PTHR17204:SF5">
    <property type="entry name" value="PRE-MRNA-PROCESSING FACTOR 39"/>
    <property type="match status" value="1"/>
</dbReference>
<comment type="similarity">
    <text evidence="6">Belongs to the PRP39 family.</text>
</comment>
<name>A0A9N9INS0_9GLOM</name>
<dbReference type="PANTHER" id="PTHR17204">
    <property type="entry name" value="PRE-MRNA PROCESSING PROTEIN PRP39-RELATED"/>
    <property type="match status" value="1"/>
</dbReference>
<dbReference type="SMART" id="SM00386">
    <property type="entry name" value="HAT"/>
    <property type="match status" value="4"/>
</dbReference>
<comment type="subcellular location">
    <subcellularLocation>
        <location evidence="1">Nucleus</location>
    </subcellularLocation>
</comment>
<evidence type="ECO:0000256" key="4">
    <source>
        <dbReference type="ARBA" id="ARBA00023187"/>
    </source>
</evidence>
<dbReference type="GO" id="GO:0030627">
    <property type="term" value="F:pre-mRNA 5'-splice site binding"/>
    <property type="evidence" value="ECO:0007669"/>
    <property type="project" value="TreeGrafter"/>
</dbReference>
<dbReference type="InterPro" id="IPR011990">
    <property type="entry name" value="TPR-like_helical_dom_sf"/>
</dbReference>
<keyword evidence="4" id="KW-0508">mRNA splicing</keyword>
<keyword evidence="2" id="KW-0507">mRNA processing</keyword>
<evidence type="ECO:0000256" key="2">
    <source>
        <dbReference type="ARBA" id="ARBA00022664"/>
    </source>
</evidence>
<dbReference type="OrthoDB" id="10265668at2759"/>
<dbReference type="GO" id="GO:0071004">
    <property type="term" value="C:U2-type prespliceosome"/>
    <property type="evidence" value="ECO:0007669"/>
    <property type="project" value="TreeGrafter"/>
</dbReference>
<protein>
    <submittedName>
        <fullName evidence="8">10381_t:CDS:1</fullName>
    </submittedName>
</protein>
<keyword evidence="3" id="KW-0677">Repeat</keyword>
<dbReference type="GO" id="GO:0000243">
    <property type="term" value="C:commitment complex"/>
    <property type="evidence" value="ECO:0007669"/>
    <property type="project" value="TreeGrafter"/>
</dbReference>
<evidence type="ECO:0000256" key="1">
    <source>
        <dbReference type="ARBA" id="ARBA00004123"/>
    </source>
</evidence>
<dbReference type="AlphaFoldDB" id="A0A9N9INS0"/>
<evidence type="ECO:0000256" key="7">
    <source>
        <dbReference type="SAM" id="MobiDB-lite"/>
    </source>
</evidence>
<dbReference type="SUPFAM" id="SSF48452">
    <property type="entry name" value="TPR-like"/>
    <property type="match status" value="1"/>
</dbReference>
<evidence type="ECO:0000313" key="9">
    <source>
        <dbReference type="Proteomes" id="UP000789570"/>
    </source>
</evidence>
<proteinExistence type="inferred from homology"/>
<comment type="caution">
    <text evidence="8">The sequence shown here is derived from an EMBL/GenBank/DDBJ whole genome shotgun (WGS) entry which is preliminary data.</text>
</comment>
<dbReference type="EMBL" id="CAJVPQ010014848">
    <property type="protein sequence ID" value="CAG8740784.1"/>
    <property type="molecule type" value="Genomic_DNA"/>
</dbReference>
<dbReference type="InterPro" id="IPR059164">
    <property type="entry name" value="HAT_PRP39_C"/>
</dbReference>
<dbReference type="Gene3D" id="1.25.40.10">
    <property type="entry name" value="Tetratricopeptide repeat domain"/>
    <property type="match status" value="1"/>
</dbReference>
<evidence type="ECO:0000256" key="3">
    <source>
        <dbReference type="ARBA" id="ARBA00022737"/>
    </source>
</evidence>
<dbReference type="GO" id="GO:0005685">
    <property type="term" value="C:U1 snRNP"/>
    <property type="evidence" value="ECO:0007669"/>
    <property type="project" value="TreeGrafter"/>
</dbReference>
<feature type="non-terminal residue" evidence="8">
    <location>
        <position position="356"/>
    </location>
</feature>
<feature type="compositionally biased region" description="Polar residues" evidence="7">
    <location>
        <begin position="282"/>
        <end position="296"/>
    </location>
</feature>
<feature type="region of interest" description="Disordered" evidence="7">
    <location>
        <begin position="266"/>
        <end position="296"/>
    </location>
</feature>
<keyword evidence="5" id="KW-0539">Nucleus</keyword>
<gene>
    <name evidence="8" type="ORF">FCALED_LOCUS15604</name>
</gene>
<dbReference type="Pfam" id="PF23241">
    <property type="entry name" value="HAT_PRP39_C"/>
    <property type="match status" value="1"/>
</dbReference>
<dbReference type="Pfam" id="PF23240">
    <property type="entry name" value="HAT_PRP39_N"/>
    <property type="match status" value="1"/>
</dbReference>
<accession>A0A9N9INS0</accession>
<evidence type="ECO:0000256" key="5">
    <source>
        <dbReference type="ARBA" id="ARBA00023242"/>
    </source>
</evidence>
<keyword evidence="9" id="KW-1185">Reference proteome</keyword>